<dbReference type="EMBL" id="QUBG01000002">
    <property type="protein sequence ID" value="TPR45202.1"/>
    <property type="molecule type" value="Genomic_DNA"/>
</dbReference>
<dbReference type="Gene3D" id="3.90.110.10">
    <property type="entry name" value="Lactate dehydrogenase/glycoside hydrolase, family 4, C-terminal"/>
    <property type="match status" value="1"/>
</dbReference>
<evidence type="ECO:0000313" key="2">
    <source>
        <dbReference type="Proteomes" id="UP000784700"/>
    </source>
</evidence>
<evidence type="ECO:0008006" key="3">
    <source>
        <dbReference type="Google" id="ProtNLM"/>
    </source>
</evidence>
<accession>A0A9Q8IP01</accession>
<comment type="caution">
    <text evidence="1">The sequence shown here is derived from an EMBL/GenBank/DDBJ whole genome shotgun (WGS) entry which is preliminary data.</text>
</comment>
<protein>
    <recommendedName>
        <fullName evidence="3">Lactate dehydrogenase</fullName>
    </recommendedName>
</protein>
<name>A0A9Q8IP01_9LACO</name>
<dbReference type="GO" id="GO:0006089">
    <property type="term" value="P:lactate metabolic process"/>
    <property type="evidence" value="ECO:0007669"/>
    <property type="project" value="TreeGrafter"/>
</dbReference>
<dbReference type="RefSeq" id="WP_140924171.1">
    <property type="nucleotide sequence ID" value="NZ_QUBF01000002.1"/>
</dbReference>
<dbReference type="PANTHER" id="PTHR43128:SF16">
    <property type="entry name" value="L-LACTATE DEHYDROGENASE"/>
    <property type="match status" value="1"/>
</dbReference>
<dbReference type="Proteomes" id="UP000784700">
    <property type="component" value="Unassembled WGS sequence"/>
</dbReference>
<dbReference type="InterPro" id="IPR015955">
    <property type="entry name" value="Lactate_DH/Glyco_Ohase_4_C"/>
</dbReference>
<organism evidence="1 2">
    <name type="scientific">Apilactobacillus micheneri</name>
    <dbReference type="NCBI Taxonomy" id="1899430"/>
    <lineage>
        <taxon>Bacteria</taxon>
        <taxon>Bacillati</taxon>
        <taxon>Bacillota</taxon>
        <taxon>Bacilli</taxon>
        <taxon>Lactobacillales</taxon>
        <taxon>Lactobacillaceae</taxon>
        <taxon>Apilactobacillus</taxon>
    </lineage>
</organism>
<proteinExistence type="predicted"/>
<dbReference type="AlphaFoldDB" id="A0A9Q8IP01"/>
<gene>
    <name evidence="1" type="ORF">DY130_03135</name>
</gene>
<evidence type="ECO:0000313" key="1">
    <source>
        <dbReference type="EMBL" id="TPR45202.1"/>
    </source>
</evidence>
<dbReference type="SUPFAM" id="SSF56327">
    <property type="entry name" value="LDH C-terminal domain-like"/>
    <property type="match status" value="1"/>
</dbReference>
<dbReference type="GO" id="GO:0004459">
    <property type="term" value="F:L-lactate dehydrogenase (NAD+) activity"/>
    <property type="evidence" value="ECO:0007669"/>
    <property type="project" value="TreeGrafter"/>
</dbReference>
<dbReference type="PANTHER" id="PTHR43128">
    <property type="entry name" value="L-2-HYDROXYCARBOXYLATE DEHYDROGENASE (NAD(P)(+))"/>
    <property type="match status" value="1"/>
</dbReference>
<dbReference type="GeneID" id="58108175"/>
<sequence>MLKNLLISGDNKRILAFVKFLISIDYPIHLHILNTDLSGSINKLISTVLCDQFNVSISDKSDYSNIDGFIYLYDFPENIKDDNIEFLKEKISNFRLSVNDIIEKGFTGTIILNGFRDDLLNYFASKFTGKSSNYLIGTGTLPSTLVLKNILKRYFNVGSSDITISTFGNNINNFISWSRSYIGQTPILSYLSDKNNLFKDDVLDDINYRLDVKSMSEDEILQFKSIKDILDSLYLDLPHIMDLSNLKLSNGKLSSLSSPVIVNNKGLYQYIKVSLSDNEESTLNSIVDKSDIVINEIINGSKK</sequence>
<reference evidence="1" key="1">
    <citation type="submission" date="2018-08" db="EMBL/GenBank/DDBJ databases">
        <title>Comparative genomics of wild bee and flower associated Lactobacillus reveals potential adaptation to the bee host.</title>
        <authorList>
            <person name="Vuong H.Q."/>
            <person name="Mcfrederick Q.S."/>
        </authorList>
    </citation>
    <scope>NUCLEOTIDE SEQUENCE</scope>
    <source>
        <strain evidence="1">HV_63</strain>
    </source>
</reference>